<dbReference type="InterPro" id="IPR050490">
    <property type="entry name" value="Bact_solute-bd_prot1"/>
</dbReference>
<dbReference type="EMBL" id="ACXX02000001">
    <property type="protein sequence ID" value="EGD49631.1"/>
    <property type="molecule type" value="Genomic_DNA"/>
</dbReference>
<dbReference type="STRING" id="588581.Cpap_4072"/>
<keyword evidence="7" id="KW-1185">Reference proteome</keyword>
<evidence type="ECO:0000256" key="3">
    <source>
        <dbReference type="ARBA" id="ARBA00022448"/>
    </source>
</evidence>
<accession>F1T833</accession>
<dbReference type="SUPFAM" id="SSF53850">
    <property type="entry name" value="Periplasmic binding protein-like II"/>
    <property type="match status" value="1"/>
</dbReference>
<comment type="caution">
    <text evidence="6">The sequence shown here is derived from an EMBL/GenBank/DDBJ whole genome shotgun (WGS) entry which is preliminary data.</text>
</comment>
<dbReference type="Gene3D" id="3.40.190.10">
    <property type="entry name" value="Periplasmic binding protein-like II"/>
    <property type="match status" value="2"/>
</dbReference>
<evidence type="ECO:0000256" key="5">
    <source>
        <dbReference type="SAM" id="SignalP"/>
    </source>
</evidence>
<evidence type="ECO:0000256" key="1">
    <source>
        <dbReference type="ARBA" id="ARBA00004196"/>
    </source>
</evidence>
<evidence type="ECO:0000256" key="2">
    <source>
        <dbReference type="ARBA" id="ARBA00008520"/>
    </source>
</evidence>
<feature type="signal peptide" evidence="5">
    <location>
        <begin position="1"/>
        <end position="23"/>
    </location>
</feature>
<dbReference type="Proteomes" id="UP000003860">
    <property type="component" value="Unassembled WGS sequence"/>
</dbReference>
<proteinExistence type="inferred from homology"/>
<dbReference type="PANTHER" id="PTHR43649">
    <property type="entry name" value="ARABINOSE-BINDING PROTEIN-RELATED"/>
    <property type="match status" value="1"/>
</dbReference>
<dbReference type="GO" id="GO:0030313">
    <property type="term" value="C:cell envelope"/>
    <property type="evidence" value="ECO:0007669"/>
    <property type="project" value="UniProtKB-SubCell"/>
</dbReference>
<comment type="subcellular location">
    <subcellularLocation>
        <location evidence="1">Cell envelope</location>
    </subcellularLocation>
</comment>
<evidence type="ECO:0000256" key="4">
    <source>
        <dbReference type="ARBA" id="ARBA00022729"/>
    </source>
</evidence>
<comment type="similarity">
    <text evidence="2">Belongs to the bacterial solute-binding protein 1 family.</text>
</comment>
<feature type="chain" id="PRO_5003275890" evidence="5">
    <location>
        <begin position="24"/>
        <end position="438"/>
    </location>
</feature>
<evidence type="ECO:0000313" key="6">
    <source>
        <dbReference type="EMBL" id="EGD49631.1"/>
    </source>
</evidence>
<sequence length="438" mass="47890">MGKIIKRIMALMVVLSMTMAIFAACGKSDVSQSTNSTSNSTNGKSTGTEKVVITFPSIWVGTDGKAKVFGQMVNSFNKENESKIEVKIEEYTDYDAYEDKIRAMISTGNAPDIFTFKSSADLQLYSESGKLMDLTSYLADKEWADKFAEGVIKTSQYKGKNFALPYENAVIAIMFNKKLLNSVGISNVPTTYEELWKVCDALKAKKIFPTAQMTNKNAWTSMLWYSYALAAAGGPDVYQKGLDDPAFVEAAKIMQKMFTYTSPDALGADATVVNGHFFNERSAIYTNGSWILSRIKKEGVQGLYDNLAISAGLGYNGGKSGAYVNAVQAYIAAAKQDNPAKEEAIVKFLKYICDVDRVTELSNSSGSIFTIKSKITDQTEKLQATMIEQSTAAPYMIGTFESAMPTKVVTAFPPALEGLILGEYTPEQFVAELKKAAK</sequence>
<dbReference type="AlphaFoldDB" id="F1T833"/>
<reference evidence="6" key="1">
    <citation type="submission" date="2009-07" db="EMBL/GenBank/DDBJ databases">
        <authorList>
            <consortium name="US DOE Joint Genome Institute (JGI-PGF)"/>
            <person name="Lucas S."/>
            <person name="Copeland A."/>
            <person name="Lapidus A."/>
            <person name="Glavina del Rio T."/>
            <person name="Tice H."/>
            <person name="Bruce D."/>
            <person name="Goodwin L."/>
            <person name="Pitluck S."/>
            <person name="Larimer F."/>
            <person name="Land M.L."/>
            <person name="Mouttaki H."/>
            <person name="He Z."/>
            <person name="Zhou J."/>
            <person name="Hemme C.L."/>
        </authorList>
    </citation>
    <scope>NUCLEOTIDE SEQUENCE [LARGE SCALE GENOMIC DNA]</scope>
    <source>
        <strain evidence="6">DSM 2782</strain>
    </source>
</reference>
<reference evidence="6" key="2">
    <citation type="submission" date="2011-01" db="EMBL/GenBank/DDBJ databases">
        <title>The Non-contiguous Finished genome of Clostridium papyrosolvens.</title>
        <authorList>
            <person name="Lucas S."/>
            <person name="Copeland A."/>
            <person name="Lapidus A."/>
            <person name="Cheng J.-F."/>
            <person name="Goodwin L."/>
            <person name="Pitluck S."/>
            <person name="Misra M."/>
            <person name="Chertkov O."/>
            <person name="Detter J.C."/>
            <person name="Han C."/>
            <person name="Tapia R."/>
            <person name="Land M."/>
            <person name="Hauser L."/>
            <person name="Kyrpides N."/>
            <person name="Ivanova N."/>
            <person name="Pagani I."/>
            <person name="Mouttaki H."/>
            <person name="He Z."/>
            <person name="Zhou J."/>
            <person name="Hemme C.L."/>
            <person name="Woyke T."/>
        </authorList>
    </citation>
    <scope>NUCLEOTIDE SEQUENCE [LARGE SCALE GENOMIC DNA]</scope>
    <source>
        <strain evidence="6">DSM 2782</strain>
    </source>
</reference>
<dbReference type="PANTHER" id="PTHR43649:SF31">
    <property type="entry name" value="SN-GLYCEROL-3-PHOSPHATE-BINDING PERIPLASMIC PROTEIN UGPB"/>
    <property type="match status" value="1"/>
</dbReference>
<organism evidence="6 7">
    <name type="scientific">Ruminiclostridium papyrosolvens DSM 2782</name>
    <dbReference type="NCBI Taxonomy" id="588581"/>
    <lineage>
        <taxon>Bacteria</taxon>
        <taxon>Bacillati</taxon>
        <taxon>Bacillota</taxon>
        <taxon>Clostridia</taxon>
        <taxon>Eubacteriales</taxon>
        <taxon>Oscillospiraceae</taxon>
        <taxon>Ruminiclostridium</taxon>
    </lineage>
</organism>
<dbReference type="RefSeq" id="WP_004616493.1">
    <property type="nucleotide sequence ID" value="NZ_ACXX02000001.1"/>
</dbReference>
<keyword evidence="4 5" id="KW-0732">Signal</keyword>
<gene>
    <name evidence="6" type="ORF">Cpap_4072</name>
</gene>
<name>F1T833_9FIRM</name>
<dbReference type="PROSITE" id="PS51257">
    <property type="entry name" value="PROKAR_LIPOPROTEIN"/>
    <property type="match status" value="1"/>
</dbReference>
<evidence type="ECO:0000313" key="7">
    <source>
        <dbReference type="Proteomes" id="UP000003860"/>
    </source>
</evidence>
<dbReference type="Pfam" id="PF13416">
    <property type="entry name" value="SBP_bac_8"/>
    <property type="match status" value="1"/>
</dbReference>
<dbReference type="InterPro" id="IPR006059">
    <property type="entry name" value="SBP"/>
</dbReference>
<protein>
    <submittedName>
        <fullName evidence="6">Extracellular solute-binding protein family 1</fullName>
    </submittedName>
</protein>
<dbReference type="eggNOG" id="COG1653">
    <property type="taxonomic scope" value="Bacteria"/>
</dbReference>
<keyword evidence="3" id="KW-0813">Transport</keyword>
<dbReference type="OrthoDB" id="41208at2"/>